<dbReference type="InterPro" id="IPR020846">
    <property type="entry name" value="MFS_dom"/>
</dbReference>
<feature type="transmembrane region" description="Helical" evidence="8">
    <location>
        <begin position="90"/>
        <end position="108"/>
    </location>
</feature>
<evidence type="ECO:0000313" key="11">
    <source>
        <dbReference type="Proteomes" id="UP001487740"/>
    </source>
</evidence>
<feature type="transmembrane region" description="Helical" evidence="8">
    <location>
        <begin position="63"/>
        <end position="83"/>
    </location>
</feature>
<feature type="transmembrane region" description="Helical" evidence="8">
    <location>
        <begin position="145"/>
        <end position="167"/>
    </location>
</feature>
<reference evidence="10 11" key="1">
    <citation type="submission" date="2023-03" db="EMBL/GenBank/DDBJ databases">
        <title>High-quality genome of Scylla paramamosain provides insights in environmental adaptation.</title>
        <authorList>
            <person name="Zhang L."/>
        </authorList>
    </citation>
    <scope>NUCLEOTIDE SEQUENCE [LARGE SCALE GENOMIC DNA]</scope>
    <source>
        <strain evidence="10">LZ_2023a</strain>
        <tissue evidence="10">Muscle</tissue>
    </source>
</reference>
<feature type="transmembrane region" description="Helical" evidence="8">
    <location>
        <begin position="261"/>
        <end position="288"/>
    </location>
</feature>
<dbReference type="PROSITE" id="PS50850">
    <property type="entry name" value="MFS"/>
    <property type="match status" value="1"/>
</dbReference>
<feature type="transmembrane region" description="Helical" evidence="8">
    <location>
        <begin position="419"/>
        <end position="441"/>
    </location>
</feature>
<keyword evidence="2" id="KW-0813">Transport</keyword>
<feature type="transmembrane region" description="Helical" evidence="8">
    <location>
        <begin position="22"/>
        <end position="43"/>
    </location>
</feature>
<sequence>MTDRIVQASWCCCYMGSLARQVCSVVVVASTMLHVGLMLGWPATLPSLQADTHFNATDNDVKWLVSCVGFTGLVSNLPIGALIDYLGYRHLMTLTLLPVTVTWLLQGLTPSLTLLYVGRIMGSVGFMIFSTLVNPLMAELLEPKYRGFLGCLSEIVVSTGMLLAYLMAEFFTWKLVTILSAVPFIPIFFFSLGVPESPYWLVRAGRIREAEEALITVRGPLRRLSAQEELLEIQKSIKEQPQTSLSQQVWHISKPQNFRPLLLMAAIIVLRELGGQFAIFSYAVYFFRNAGVEMKASTCTVLLGVARLFSTIACSSLLDRVGRRFILTVGCSCCAVSTAIGSIFLFWDIPGSSWVPVMAVVSFVLGYGFGVGPIPWVLLGELLPTPIRVVGASICTCIYAAMEVIVGLCFPQMMEEVGLGGSLLFFAAFNVLMIVVVRRFLPETANSSLHLLEYVFKRDYHTSPLDEERMTSEEPLLH</sequence>
<feature type="transmembrane region" description="Helical" evidence="8">
    <location>
        <begin position="173"/>
        <end position="194"/>
    </location>
</feature>
<dbReference type="PANTHER" id="PTHR48021">
    <property type="match status" value="1"/>
</dbReference>
<dbReference type="InterPro" id="IPR005828">
    <property type="entry name" value="MFS_sugar_transport-like"/>
</dbReference>
<proteinExistence type="predicted"/>
<feature type="transmembrane region" description="Helical" evidence="8">
    <location>
        <begin position="300"/>
        <end position="318"/>
    </location>
</feature>
<dbReference type="PANTHER" id="PTHR48021:SF1">
    <property type="entry name" value="GH07001P-RELATED"/>
    <property type="match status" value="1"/>
</dbReference>
<evidence type="ECO:0000259" key="9">
    <source>
        <dbReference type="PROSITE" id="PS50850"/>
    </source>
</evidence>
<feature type="transmembrane region" description="Helical" evidence="8">
    <location>
        <begin position="114"/>
        <end position="133"/>
    </location>
</feature>
<accession>A0AAW0TQR7</accession>
<feature type="domain" description="Major facilitator superfamily (MFS) profile" evidence="9">
    <location>
        <begin position="22"/>
        <end position="445"/>
    </location>
</feature>
<dbReference type="GO" id="GO:0005886">
    <property type="term" value="C:plasma membrane"/>
    <property type="evidence" value="ECO:0007669"/>
    <property type="project" value="UniProtKB-SubCell"/>
</dbReference>
<dbReference type="Gene3D" id="1.20.1250.20">
    <property type="entry name" value="MFS general substrate transporter like domains"/>
    <property type="match status" value="1"/>
</dbReference>
<evidence type="ECO:0000256" key="5">
    <source>
        <dbReference type="ARBA" id="ARBA00022692"/>
    </source>
</evidence>
<keyword evidence="5 8" id="KW-0812">Transmembrane</keyword>
<evidence type="ECO:0000256" key="7">
    <source>
        <dbReference type="ARBA" id="ARBA00023136"/>
    </source>
</evidence>
<dbReference type="EMBL" id="JARAKH010000027">
    <property type="protein sequence ID" value="KAK8389821.1"/>
    <property type="molecule type" value="Genomic_DNA"/>
</dbReference>
<feature type="transmembrane region" description="Helical" evidence="8">
    <location>
        <begin position="390"/>
        <end position="413"/>
    </location>
</feature>
<evidence type="ECO:0000256" key="8">
    <source>
        <dbReference type="SAM" id="Phobius"/>
    </source>
</evidence>
<name>A0AAW0TQR7_SCYPA</name>
<dbReference type="SUPFAM" id="SSF103473">
    <property type="entry name" value="MFS general substrate transporter"/>
    <property type="match status" value="1"/>
</dbReference>
<dbReference type="AlphaFoldDB" id="A0AAW0TQR7"/>
<dbReference type="Proteomes" id="UP001487740">
    <property type="component" value="Unassembled WGS sequence"/>
</dbReference>
<keyword evidence="6 8" id="KW-1133">Transmembrane helix</keyword>
<dbReference type="GO" id="GO:0022857">
    <property type="term" value="F:transmembrane transporter activity"/>
    <property type="evidence" value="ECO:0007669"/>
    <property type="project" value="InterPro"/>
</dbReference>
<gene>
    <name evidence="10" type="ORF">O3P69_009073</name>
</gene>
<keyword evidence="7 8" id="KW-0472">Membrane</keyword>
<comment type="caution">
    <text evidence="10">The sequence shown here is derived from an EMBL/GenBank/DDBJ whole genome shotgun (WGS) entry which is preliminary data.</text>
</comment>
<dbReference type="InterPro" id="IPR050549">
    <property type="entry name" value="MFS_Trehalose_Transporter"/>
</dbReference>
<feature type="transmembrane region" description="Helical" evidence="8">
    <location>
        <begin position="325"/>
        <end position="347"/>
    </location>
</feature>
<evidence type="ECO:0000313" key="10">
    <source>
        <dbReference type="EMBL" id="KAK8389821.1"/>
    </source>
</evidence>
<evidence type="ECO:0000256" key="3">
    <source>
        <dbReference type="ARBA" id="ARBA00022475"/>
    </source>
</evidence>
<keyword evidence="4" id="KW-0762">Sugar transport</keyword>
<dbReference type="Pfam" id="PF00083">
    <property type="entry name" value="Sugar_tr"/>
    <property type="match status" value="1"/>
</dbReference>
<keyword evidence="11" id="KW-1185">Reference proteome</keyword>
<dbReference type="InterPro" id="IPR003663">
    <property type="entry name" value="Sugar/inositol_transpt"/>
</dbReference>
<dbReference type="PRINTS" id="PR00171">
    <property type="entry name" value="SUGRTRNSPORT"/>
</dbReference>
<evidence type="ECO:0000256" key="6">
    <source>
        <dbReference type="ARBA" id="ARBA00022989"/>
    </source>
</evidence>
<protein>
    <recommendedName>
        <fullName evidence="9">Major facilitator superfamily (MFS) profile domain-containing protein</fullName>
    </recommendedName>
</protein>
<evidence type="ECO:0000256" key="1">
    <source>
        <dbReference type="ARBA" id="ARBA00004651"/>
    </source>
</evidence>
<evidence type="ECO:0000256" key="2">
    <source>
        <dbReference type="ARBA" id="ARBA00022448"/>
    </source>
</evidence>
<keyword evidence="3" id="KW-1003">Cell membrane</keyword>
<organism evidence="10 11">
    <name type="scientific">Scylla paramamosain</name>
    <name type="common">Mud crab</name>
    <dbReference type="NCBI Taxonomy" id="85552"/>
    <lineage>
        <taxon>Eukaryota</taxon>
        <taxon>Metazoa</taxon>
        <taxon>Ecdysozoa</taxon>
        <taxon>Arthropoda</taxon>
        <taxon>Crustacea</taxon>
        <taxon>Multicrustacea</taxon>
        <taxon>Malacostraca</taxon>
        <taxon>Eumalacostraca</taxon>
        <taxon>Eucarida</taxon>
        <taxon>Decapoda</taxon>
        <taxon>Pleocyemata</taxon>
        <taxon>Brachyura</taxon>
        <taxon>Eubrachyura</taxon>
        <taxon>Portunoidea</taxon>
        <taxon>Portunidae</taxon>
        <taxon>Portuninae</taxon>
        <taxon>Scylla</taxon>
    </lineage>
</organism>
<comment type="subcellular location">
    <subcellularLocation>
        <location evidence="1">Cell membrane</location>
        <topology evidence="1">Multi-pass membrane protein</topology>
    </subcellularLocation>
</comment>
<feature type="transmembrane region" description="Helical" evidence="8">
    <location>
        <begin position="353"/>
        <end position="378"/>
    </location>
</feature>
<evidence type="ECO:0000256" key="4">
    <source>
        <dbReference type="ARBA" id="ARBA00022597"/>
    </source>
</evidence>
<dbReference type="FunFam" id="1.20.1250.20:FF:000218">
    <property type="entry name" value="facilitated trehalose transporter Tret1"/>
    <property type="match status" value="1"/>
</dbReference>
<dbReference type="InterPro" id="IPR036259">
    <property type="entry name" value="MFS_trans_sf"/>
</dbReference>